<accession>A0A9E7TJ95</accession>
<evidence type="ECO:0000313" key="2">
    <source>
        <dbReference type="Proteomes" id="UP001060368"/>
    </source>
</evidence>
<dbReference type="KEGG" id="mend:L6E24_04480"/>
<dbReference type="Proteomes" id="UP001060368">
    <property type="component" value="Chromosome"/>
</dbReference>
<sequence>MKEDTDKIKVKIASKSKSGSAVSISIIADYLNTLQTIMYISGDYLEGNKYRTGGNFPNSVKKRCDLVVNNLNYGSFEAIIGLSDSQTSLPFPDFPEKGTIGKRALKMTEEIIKISSGQDEIASNIFDILPDEFRVHKCLQALDTIWPDEKSEFTLDVGFNEYRIKLDPVRKPIIQQAIKKKPEKYQGKVTGRLIDIRVDRKRRCIIDTPDGEVNCNYEQDLQDVIFHNLTKLVTISGMIEQEKNKYTIEITDKTALQPTDSLLISEVDFGEGNINKLTHPLKILVEYEDESESYIISNEEFKLLAIVPNLKEGIEEISEELIVLYKEYVNEDVSNLTESAIQLREQLLKLFGEVS</sequence>
<name>A0A9E7TJ95_9EURY</name>
<evidence type="ECO:0000313" key="1">
    <source>
        <dbReference type="EMBL" id="UUX93388.1"/>
    </source>
</evidence>
<dbReference type="GeneID" id="74306926"/>
<dbReference type="AlphaFoldDB" id="A0A9E7TJ95"/>
<proteinExistence type="predicted"/>
<dbReference type="EMBL" id="CP096115">
    <property type="protein sequence ID" value="UUX93388.1"/>
    <property type="molecule type" value="Genomic_DNA"/>
</dbReference>
<gene>
    <name evidence="1" type="ORF">L6E24_04480</name>
</gene>
<keyword evidence="2" id="KW-1185">Reference proteome</keyword>
<reference evidence="1" key="1">
    <citation type="submission" date="2022-04" db="EMBL/GenBank/DDBJ databases">
        <title>Complete genome of Methanoplanus endosymbiosus DSM 3599.</title>
        <authorList>
            <person name="Chen S.-C."/>
            <person name="You Y.-T."/>
            <person name="Zhou Y.-Z."/>
            <person name="Lai M.-C."/>
        </authorList>
    </citation>
    <scope>NUCLEOTIDE SEQUENCE</scope>
    <source>
        <strain evidence="1">DSM 3599</strain>
    </source>
</reference>
<protein>
    <submittedName>
        <fullName evidence="1">Uncharacterized protein</fullName>
    </submittedName>
</protein>
<organism evidence="1 2">
    <name type="scientific">Methanoplanus endosymbiosus</name>
    <dbReference type="NCBI Taxonomy" id="33865"/>
    <lineage>
        <taxon>Archaea</taxon>
        <taxon>Methanobacteriati</taxon>
        <taxon>Methanobacteriota</taxon>
        <taxon>Stenosarchaea group</taxon>
        <taxon>Methanomicrobia</taxon>
        <taxon>Methanomicrobiales</taxon>
        <taxon>Methanomicrobiaceae</taxon>
        <taxon>Methanoplanus</taxon>
    </lineage>
</organism>
<dbReference type="RefSeq" id="WP_257743527.1">
    <property type="nucleotide sequence ID" value="NZ_CP096115.1"/>
</dbReference>